<dbReference type="PANTHER" id="PTHR43711:SF1">
    <property type="entry name" value="HISTIDINE KINASE 1"/>
    <property type="match status" value="1"/>
</dbReference>
<feature type="transmembrane region" description="Helical" evidence="14">
    <location>
        <begin position="83"/>
        <end position="104"/>
    </location>
</feature>
<dbReference type="InterPro" id="IPR004358">
    <property type="entry name" value="Sig_transdc_His_kin-like_C"/>
</dbReference>
<keyword evidence="6" id="KW-0808">Transferase</keyword>
<dbReference type="Proteomes" id="UP000829401">
    <property type="component" value="Chromosome"/>
</dbReference>
<dbReference type="OrthoDB" id="9813151at2"/>
<evidence type="ECO:0000256" key="6">
    <source>
        <dbReference type="ARBA" id="ARBA00022679"/>
    </source>
</evidence>
<evidence type="ECO:0000256" key="10">
    <source>
        <dbReference type="ARBA" id="ARBA00023012"/>
    </source>
</evidence>
<keyword evidence="9" id="KW-0067">ATP-binding</keyword>
<dbReference type="SMART" id="SM00388">
    <property type="entry name" value="HisKA"/>
    <property type="match status" value="1"/>
</dbReference>
<dbReference type="PROSITE" id="PS50885">
    <property type="entry name" value="HAMP"/>
    <property type="match status" value="1"/>
</dbReference>
<evidence type="ECO:0000256" key="9">
    <source>
        <dbReference type="ARBA" id="ARBA00022840"/>
    </source>
</evidence>
<dbReference type="SMART" id="SM00304">
    <property type="entry name" value="HAMP"/>
    <property type="match status" value="1"/>
</dbReference>
<dbReference type="InterPro" id="IPR050736">
    <property type="entry name" value="Sensor_HK_Regulatory"/>
</dbReference>
<dbReference type="CDD" id="cd06225">
    <property type="entry name" value="HAMP"/>
    <property type="match status" value="1"/>
</dbReference>
<dbReference type="Pfam" id="PF00672">
    <property type="entry name" value="HAMP"/>
    <property type="match status" value="1"/>
</dbReference>
<dbReference type="Gene3D" id="3.30.565.10">
    <property type="entry name" value="Histidine kinase-like ATPase, C-terminal domain"/>
    <property type="match status" value="1"/>
</dbReference>
<evidence type="ECO:0000256" key="14">
    <source>
        <dbReference type="SAM" id="Phobius"/>
    </source>
</evidence>
<dbReference type="FunFam" id="1.10.287.130:FF:000001">
    <property type="entry name" value="Two-component sensor histidine kinase"/>
    <property type="match status" value="1"/>
</dbReference>
<comment type="subcellular location">
    <subcellularLocation>
        <location evidence="2">Cell membrane</location>
        <topology evidence="2">Multi-pass membrane protein</topology>
    </subcellularLocation>
</comment>
<keyword evidence="12" id="KW-0175">Coiled coil</keyword>
<dbReference type="Pfam" id="PF00512">
    <property type="entry name" value="HisKA"/>
    <property type="match status" value="1"/>
</dbReference>
<protein>
    <recommendedName>
        <fullName evidence="3">histidine kinase</fullName>
        <ecNumber evidence="3">2.7.13.3</ecNumber>
    </recommendedName>
</protein>
<evidence type="ECO:0000256" key="11">
    <source>
        <dbReference type="ARBA" id="ARBA00023136"/>
    </source>
</evidence>
<dbReference type="InterPro" id="IPR036890">
    <property type="entry name" value="HATPase_C_sf"/>
</dbReference>
<proteinExistence type="predicted"/>
<dbReference type="GO" id="GO:0000155">
    <property type="term" value="F:phosphorelay sensor kinase activity"/>
    <property type="evidence" value="ECO:0007669"/>
    <property type="project" value="InterPro"/>
</dbReference>
<evidence type="ECO:0000256" key="13">
    <source>
        <dbReference type="SAM" id="MobiDB-lite"/>
    </source>
</evidence>
<dbReference type="SUPFAM" id="SSF158472">
    <property type="entry name" value="HAMP domain-like"/>
    <property type="match status" value="1"/>
</dbReference>
<gene>
    <name evidence="15" type="ORF">K1I37_05630</name>
</gene>
<keyword evidence="4" id="KW-1003">Cell membrane</keyword>
<feature type="compositionally biased region" description="Basic and acidic residues" evidence="13">
    <location>
        <begin position="1"/>
        <end position="23"/>
    </location>
</feature>
<dbReference type="AlphaFoldDB" id="T0DN12"/>
<evidence type="ECO:0000256" key="5">
    <source>
        <dbReference type="ARBA" id="ARBA00022553"/>
    </source>
</evidence>
<evidence type="ECO:0000313" key="16">
    <source>
        <dbReference type="Proteomes" id="UP000829401"/>
    </source>
</evidence>
<evidence type="ECO:0000256" key="8">
    <source>
        <dbReference type="ARBA" id="ARBA00022777"/>
    </source>
</evidence>
<name>T0DN12_ALIAG</name>
<keyword evidence="14" id="KW-1133">Transmembrane helix</keyword>
<dbReference type="GO" id="GO:0005524">
    <property type="term" value="F:ATP binding"/>
    <property type="evidence" value="ECO:0007669"/>
    <property type="project" value="UniProtKB-KW"/>
</dbReference>
<dbReference type="Gene3D" id="6.10.340.10">
    <property type="match status" value="1"/>
</dbReference>
<accession>A0A9E7CSP8</accession>
<accession>T0DN12</accession>
<evidence type="ECO:0000256" key="12">
    <source>
        <dbReference type="SAM" id="Coils"/>
    </source>
</evidence>
<dbReference type="KEGG" id="aaco:K1I37_05630"/>
<dbReference type="Gene3D" id="1.10.287.130">
    <property type="match status" value="1"/>
</dbReference>
<dbReference type="CDD" id="cd00082">
    <property type="entry name" value="HisKA"/>
    <property type="match status" value="1"/>
</dbReference>
<dbReference type="FunFam" id="3.30.565.10:FF:000006">
    <property type="entry name" value="Sensor histidine kinase WalK"/>
    <property type="match status" value="1"/>
</dbReference>
<dbReference type="SMART" id="SM00387">
    <property type="entry name" value="HATPase_c"/>
    <property type="match status" value="1"/>
</dbReference>
<comment type="catalytic activity">
    <reaction evidence="1">
        <text>ATP + protein L-histidine = ADP + protein N-phospho-L-histidine.</text>
        <dbReference type="EC" id="2.7.13.3"/>
    </reaction>
</comment>
<dbReference type="EMBL" id="CP080467">
    <property type="protein sequence ID" value="UNO49975.1"/>
    <property type="molecule type" value="Genomic_DNA"/>
</dbReference>
<dbReference type="Pfam" id="PF02518">
    <property type="entry name" value="HATPase_c"/>
    <property type="match status" value="1"/>
</dbReference>
<dbReference type="STRING" id="1356854.N007_19725"/>
<keyword evidence="5" id="KW-0597">Phosphoprotein</keyword>
<dbReference type="InterPro" id="IPR005467">
    <property type="entry name" value="His_kinase_dom"/>
</dbReference>
<keyword evidence="8 15" id="KW-0418">Kinase</keyword>
<organism evidence="15 16">
    <name type="scientific">Alicyclobacillus acidoterrestris (strain ATCC 49025 / DSM 3922 / CIP 106132 / NCIMB 13137 / GD3B)</name>
    <dbReference type="NCBI Taxonomy" id="1356854"/>
    <lineage>
        <taxon>Bacteria</taxon>
        <taxon>Bacillati</taxon>
        <taxon>Bacillota</taxon>
        <taxon>Bacilli</taxon>
        <taxon>Bacillales</taxon>
        <taxon>Alicyclobacillaceae</taxon>
        <taxon>Alicyclobacillus</taxon>
    </lineage>
</organism>
<dbReference type="PRINTS" id="PR00344">
    <property type="entry name" value="BCTRLSENSOR"/>
</dbReference>
<feature type="coiled-coil region" evidence="12">
    <location>
        <begin position="141"/>
        <end position="168"/>
    </location>
</feature>
<dbReference type="GO" id="GO:0005886">
    <property type="term" value="C:plasma membrane"/>
    <property type="evidence" value="ECO:0007669"/>
    <property type="project" value="UniProtKB-SubCell"/>
</dbReference>
<dbReference type="CDD" id="cd16922">
    <property type="entry name" value="HATPase_EvgS-ArcB-TorS-like"/>
    <property type="match status" value="1"/>
</dbReference>
<dbReference type="PANTHER" id="PTHR43711">
    <property type="entry name" value="TWO-COMPONENT HISTIDINE KINASE"/>
    <property type="match status" value="1"/>
</dbReference>
<dbReference type="EC" id="2.7.13.3" evidence="3"/>
<evidence type="ECO:0000256" key="1">
    <source>
        <dbReference type="ARBA" id="ARBA00000085"/>
    </source>
</evidence>
<keyword evidence="11 14" id="KW-0472">Membrane</keyword>
<feature type="transmembrane region" description="Helical" evidence="14">
    <location>
        <begin position="42"/>
        <end position="63"/>
    </location>
</feature>
<dbReference type="SUPFAM" id="SSF55874">
    <property type="entry name" value="ATPase domain of HSP90 chaperone/DNA topoisomerase II/histidine kinase"/>
    <property type="match status" value="1"/>
</dbReference>
<evidence type="ECO:0000313" key="15">
    <source>
        <dbReference type="EMBL" id="UNO49975.1"/>
    </source>
</evidence>
<reference evidence="16" key="1">
    <citation type="journal article" date="2022" name="G3 (Bethesda)">
        <title>Unveiling the complete genome sequence of Alicyclobacillus acidoterrestris DSM 3922T, a taint-producing strain.</title>
        <authorList>
            <person name="Leonardo I.C."/>
            <person name="Barreto Crespo M.T."/>
            <person name="Gaspar F.B."/>
        </authorList>
    </citation>
    <scope>NUCLEOTIDE SEQUENCE [LARGE SCALE GENOMIC DNA]</scope>
    <source>
        <strain evidence="16">DSM 3922</strain>
    </source>
</reference>
<evidence type="ECO:0000256" key="7">
    <source>
        <dbReference type="ARBA" id="ARBA00022741"/>
    </source>
</evidence>
<dbReference type="InterPro" id="IPR003594">
    <property type="entry name" value="HATPase_dom"/>
</dbReference>
<keyword evidence="7" id="KW-0547">Nucleotide-binding</keyword>
<dbReference type="InterPro" id="IPR003661">
    <property type="entry name" value="HisK_dim/P_dom"/>
</dbReference>
<dbReference type="eggNOG" id="COG5002">
    <property type="taxonomic scope" value="Bacteria"/>
</dbReference>
<feature type="region of interest" description="Disordered" evidence="13">
    <location>
        <begin position="1"/>
        <end position="30"/>
    </location>
</feature>
<dbReference type="InterPro" id="IPR036097">
    <property type="entry name" value="HisK_dim/P_sf"/>
</dbReference>
<evidence type="ECO:0000256" key="4">
    <source>
        <dbReference type="ARBA" id="ARBA00022475"/>
    </source>
</evidence>
<evidence type="ECO:0000256" key="3">
    <source>
        <dbReference type="ARBA" id="ARBA00012438"/>
    </source>
</evidence>
<dbReference type="RefSeq" id="WP_021295107.1">
    <property type="nucleotide sequence ID" value="NZ_AURB01000040.1"/>
</dbReference>
<keyword evidence="10" id="KW-0902">Two-component regulatory system</keyword>
<dbReference type="SUPFAM" id="SSF47384">
    <property type="entry name" value="Homodimeric domain of signal transducing histidine kinase"/>
    <property type="match status" value="1"/>
</dbReference>
<dbReference type="PROSITE" id="PS50109">
    <property type="entry name" value="HIS_KIN"/>
    <property type="match status" value="1"/>
</dbReference>
<keyword evidence="14" id="KW-0812">Transmembrane</keyword>
<dbReference type="InterPro" id="IPR003660">
    <property type="entry name" value="HAMP_dom"/>
</dbReference>
<evidence type="ECO:0000256" key="2">
    <source>
        <dbReference type="ARBA" id="ARBA00004651"/>
    </source>
</evidence>
<sequence>MRRRDNQRTDERRRQRLRQDRQANELQANQATTHSVRNTWRIVLRVLLIWVVVFVVFSLAYWITNWFYHWLGKEPGSYWTHMTTVGVAIALILLTGFIMARFAAPRQQAFWQSLIDAIRQMAKGNFNVRIDVGQMGGPGEFHQLVNSLNNMAQELAQVEQMRQEFISNVSHEIQSPLTAILGFVEALKSEEITPENRQHYLNVIETESKRMSRLSENLLKLTSLESGAHPFHSESFRLDRQIRDVVLTLEPLWLKKGIEIELSLETTNVFADKDLLNQVWMNLLTNAIKFTERGGAIFISLGPEEGWTTVRVRDTGMGIREEDQQRVFERFYKADKARQRTESGSGLGLTIVKKIIDLHQGEIRVESQYGSGTTFIVRLPHPV</sequence>
<keyword evidence="16" id="KW-1185">Reference proteome</keyword>